<reference evidence="13" key="1">
    <citation type="submission" date="2025-08" db="UniProtKB">
        <authorList>
            <consortium name="RefSeq"/>
        </authorList>
    </citation>
    <scope>IDENTIFICATION</scope>
    <source>
        <strain evidence="13">Airmid</strain>
    </source>
</reference>
<dbReference type="GO" id="GO:0005634">
    <property type="term" value="C:nucleus"/>
    <property type="evidence" value="ECO:0007669"/>
    <property type="project" value="UniProtKB-SubCell"/>
</dbReference>
<keyword evidence="9" id="KW-0539">Nucleus</keyword>
<dbReference type="GO" id="GO:0005525">
    <property type="term" value="F:GTP binding"/>
    <property type="evidence" value="ECO:0007669"/>
    <property type="project" value="UniProtKB-KW"/>
</dbReference>
<dbReference type="RefSeq" id="XP_027205256.1">
    <property type="nucleotide sequence ID" value="XM_027349455.1"/>
</dbReference>
<dbReference type="InterPro" id="IPR003593">
    <property type="entry name" value="AAA+_ATPase"/>
</dbReference>
<dbReference type="GO" id="GO:0006338">
    <property type="term" value="P:chromatin remodeling"/>
    <property type="evidence" value="ECO:0007669"/>
    <property type="project" value="TreeGrafter"/>
</dbReference>
<dbReference type="PROSITE" id="PS00300">
    <property type="entry name" value="SRP54"/>
    <property type="match status" value="1"/>
</dbReference>
<dbReference type="SMART" id="SM00962">
    <property type="entry name" value="SRP54"/>
    <property type="match status" value="1"/>
</dbReference>
<dbReference type="AlphaFoldDB" id="A0A6P6YKH4"/>
<dbReference type="SMART" id="SM00487">
    <property type="entry name" value="DEXDc"/>
    <property type="match status" value="1"/>
</dbReference>
<dbReference type="OrthoDB" id="372624at2759"/>
<name>A0A6P6YKH4_DERPT</name>
<gene>
    <name evidence="13" type="primary">LOC113798861</name>
</gene>
<dbReference type="KEGG" id="dpte:113798861"/>
<dbReference type="Pfam" id="PF00448">
    <property type="entry name" value="SRP54"/>
    <property type="match status" value="1"/>
</dbReference>
<dbReference type="GO" id="GO:0042393">
    <property type="term" value="F:histone binding"/>
    <property type="evidence" value="ECO:0007669"/>
    <property type="project" value="TreeGrafter"/>
</dbReference>
<proteinExistence type="predicted"/>
<dbReference type="FunFam" id="3.40.50.10810:FF:000005">
    <property type="entry name" value="Photoperiod-independent early flowering 1"/>
    <property type="match status" value="1"/>
</dbReference>
<dbReference type="PROSITE" id="PS51194">
    <property type="entry name" value="HELICASE_CTER"/>
    <property type="match status" value="1"/>
</dbReference>
<evidence type="ECO:0000313" key="12">
    <source>
        <dbReference type="Proteomes" id="UP000515146"/>
    </source>
</evidence>
<dbReference type="InterPro" id="IPR027417">
    <property type="entry name" value="P-loop_NTPase"/>
</dbReference>
<organism evidence="12 13">
    <name type="scientific">Dermatophagoides pteronyssinus</name>
    <name type="common">European house dust mite</name>
    <dbReference type="NCBI Taxonomy" id="6956"/>
    <lineage>
        <taxon>Eukaryota</taxon>
        <taxon>Metazoa</taxon>
        <taxon>Ecdysozoa</taxon>
        <taxon>Arthropoda</taxon>
        <taxon>Chelicerata</taxon>
        <taxon>Arachnida</taxon>
        <taxon>Acari</taxon>
        <taxon>Acariformes</taxon>
        <taxon>Sarcoptiformes</taxon>
        <taxon>Astigmata</taxon>
        <taxon>Psoroptidia</taxon>
        <taxon>Analgoidea</taxon>
        <taxon>Pyroglyphidae</taxon>
        <taxon>Dermatophagoidinae</taxon>
        <taxon>Dermatophagoides</taxon>
    </lineage>
</organism>
<dbReference type="InterPro" id="IPR014001">
    <property type="entry name" value="Helicase_ATP-bd"/>
</dbReference>
<dbReference type="SMART" id="SM00490">
    <property type="entry name" value="HELICc"/>
    <property type="match status" value="1"/>
</dbReference>
<keyword evidence="2" id="KW-0547">Nucleotide-binding</keyword>
<keyword evidence="7" id="KW-0238">DNA-binding</keyword>
<keyword evidence="8" id="KW-0342">GTP-binding</keyword>
<feature type="domain" description="Helicase C-terminal" evidence="11">
    <location>
        <begin position="271"/>
        <end position="432"/>
    </location>
</feature>
<evidence type="ECO:0000256" key="4">
    <source>
        <dbReference type="ARBA" id="ARBA00022806"/>
    </source>
</evidence>
<accession>A0A6P6YKH4</accession>
<dbReference type="GO" id="GO:0003677">
    <property type="term" value="F:DNA binding"/>
    <property type="evidence" value="ECO:0007669"/>
    <property type="project" value="UniProtKB-KW"/>
</dbReference>
<dbReference type="InterPro" id="IPR038718">
    <property type="entry name" value="SNF2-like_sf"/>
</dbReference>
<dbReference type="PROSITE" id="PS51192">
    <property type="entry name" value="HELICASE_ATP_BIND_1"/>
    <property type="match status" value="1"/>
</dbReference>
<dbReference type="InterPro" id="IPR049730">
    <property type="entry name" value="SNF2/RAD54-like_C"/>
</dbReference>
<dbReference type="Pfam" id="PF00271">
    <property type="entry name" value="Helicase_C"/>
    <property type="match status" value="1"/>
</dbReference>
<dbReference type="SMART" id="SM00382">
    <property type="entry name" value="AAA"/>
    <property type="match status" value="1"/>
</dbReference>
<dbReference type="GO" id="GO:0005524">
    <property type="term" value="F:ATP binding"/>
    <property type="evidence" value="ECO:0007669"/>
    <property type="project" value="UniProtKB-KW"/>
</dbReference>
<keyword evidence="5" id="KW-0067">ATP-binding</keyword>
<dbReference type="InterPro" id="IPR050520">
    <property type="entry name" value="INO80/SWR1_helicase"/>
</dbReference>
<dbReference type="Proteomes" id="UP000515146">
    <property type="component" value="Unplaced"/>
</dbReference>
<evidence type="ECO:0000256" key="5">
    <source>
        <dbReference type="ARBA" id="ARBA00022840"/>
    </source>
</evidence>
<dbReference type="PANTHER" id="PTHR45685">
    <property type="entry name" value="HELICASE SRCAP-RELATED"/>
    <property type="match status" value="1"/>
</dbReference>
<evidence type="ECO:0000256" key="8">
    <source>
        <dbReference type="ARBA" id="ARBA00023134"/>
    </source>
</evidence>
<protein>
    <submittedName>
        <fullName evidence="13">Helicase swr1-like</fullName>
    </submittedName>
</protein>
<sequence length="601" mass="67899">MGLGKTVQSIALLTHLATWHGIWGPHLIVVPSSVLYNWHKELLKFAPSFRVVVYDGKRNEREKKRKGMFRKLAVNVVLVSYNVAVTDVAHLRRLQYYYLVLDEAHLIKNFNCARWRSILSYNCQLRLLLTGTPLQNNLLELWALMYMVVPGLFGNHHDFGALFNSPLLQAISTQSGSAHVAQIVEMLHKVLRPFLLRRLKVHVEQELPKKTERVVRCILTLRQQKLYHDLIYAFDKSAQSAANQPSTFSRLSFLYSLKKVCDHPYMVKPDYREAAILRAAKADGRKVLIFTQITAMLDHLERFLAAFGHRYVRFDSKLKISQRQVVIDRFNSDPHIGVFITSTRVGGVGINLTGASVIVFYDTDWNPAVDRQAMDRCHRIGQSRDVQIFRLISEFTLEENIWRSTVVLFAGLQGSGKTTSVAKIALYCKKLGFSVGVICCDTFRAGAFEQLRANCKAARVEFFGSQTLLDPVDVVQKGLHAFRTANKEVILIDTSGRHKQSESLFRELKRIEYAAAPNYITLVVDGFAGQSCFEQAKAFADAFQLSNIVVTKLDDGLRSGAALSAVAAARRPVWFVGTGEQLSDLQLFEPALLSALCQRYL</sequence>
<dbReference type="Gene3D" id="3.40.50.300">
    <property type="entry name" value="P-loop containing nucleotide triphosphate hydrolases"/>
    <property type="match status" value="2"/>
</dbReference>
<evidence type="ECO:0000259" key="11">
    <source>
        <dbReference type="PROSITE" id="PS51194"/>
    </source>
</evidence>
<evidence type="ECO:0000259" key="10">
    <source>
        <dbReference type="PROSITE" id="PS51192"/>
    </source>
</evidence>
<dbReference type="OMA" id="QLRANCK"/>
<keyword evidence="6" id="KW-0156">Chromatin regulator</keyword>
<dbReference type="Pfam" id="PF00176">
    <property type="entry name" value="SNF2-rel_dom"/>
    <property type="match status" value="1"/>
</dbReference>
<dbReference type="InterPro" id="IPR001650">
    <property type="entry name" value="Helicase_C-like"/>
</dbReference>
<dbReference type="GO" id="GO:0006614">
    <property type="term" value="P:SRP-dependent cotranslational protein targeting to membrane"/>
    <property type="evidence" value="ECO:0007669"/>
    <property type="project" value="InterPro"/>
</dbReference>
<dbReference type="InterPro" id="IPR000330">
    <property type="entry name" value="SNF2_N"/>
</dbReference>
<dbReference type="Gene3D" id="3.40.50.10810">
    <property type="entry name" value="Tandem AAA-ATPase domain"/>
    <property type="match status" value="1"/>
</dbReference>
<evidence type="ECO:0000256" key="3">
    <source>
        <dbReference type="ARBA" id="ARBA00022801"/>
    </source>
</evidence>
<comment type="subcellular location">
    <subcellularLocation>
        <location evidence="1">Nucleus</location>
    </subcellularLocation>
</comment>
<evidence type="ECO:0000256" key="2">
    <source>
        <dbReference type="ARBA" id="ARBA00022741"/>
    </source>
</evidence>
<evidence type="ECO:0000256" key="9">
    <source>
        <dbReference type="ARBA" id="ARBA00023242"/>
    </source>
</evidence>
<dbReference type="GO" id="GO:0004386">
    <property type="term" value="F:helicase activity"/>
    <property type="evidence" value="ECO:0007669"/>
    <property type="project" value="UniProtKB-KW"/>
</dbReference>
<dbReference type="InterPro" id="IPR000897">
    <property type="entry name" value="SRP54_GTPase_dom"/>
</dbReference>
<keyword evidence="3" id="KW-0378">Hydrolase</keyword>
<evidence type="ECO:0000313" key="13">
    <source>
        <dbReference type="RefSeq" id="XP_027205256.1"/>
    </source>
</evidence>
<keyword evidence="4" id="KW-0347">Helicase</keyword>
<dbReference type="GO" id="GO:0016887">
    <property type="term" value="F:ATP hydrolysis activity"/>
    <property type="evidence" value="ECO:0007669"/>
    <property type="project" value="TreeGrafter"/>
</dbReference>
<evidence type="ECO:0000256" key="7">
    <source>
        <dbReference type="ARBA" id="ARBA00023125"/>
    </source>
</evidence>
<keyword evidence="12" id="KW-1185">Reference proteome</keyword>
<dbReference type="InParanoid" id="A0A6P6YKH4"/>
<dbReference type="CDD" id="cd18793">
    <property type="entry name" value="SF2_C_SNF"/>
    <property type="match status" value="1"/>
</dbReference>
<evidence type="ECO:0000256" key="6">
    <source>
        <dbReference type="ARBA" id="ARBA00022853"/>
    </source>
</evidence>
<dbReference type="SUPFAM" id="SSF52540">
    <property type="entry name" value="P-loop containing nucleoside triphosphate hydrolases"/>
    <property type="match status" value="3"/>
</dbReference>
<evidence type="ECO:0000256" key="1">
    <source>
        <dbReference type="ARBA" id="ARBA00004123"/>
    </source>
</evidence>
<feature type="domain" description="Helicase ATP-binding" evidence="10">
    <location>
        <begin position="1"/>
        <end position="151"/>
    </location>
</feature>